<evidence type="ECO:0000313" key="2">
    <source>
        <dbReference type="Proteomes" id="UP000799291"/>
    </source>
</evidence>
<dbReference type="AlphaFoldDB" id="A0A6G1J7E3"/>
<accession>A0A6G1J7E3</accession>
<name>A0A6G1J7E3_9PLEO</name>
<gene>
    <name evidence="1" type="ORF">K458DRAFT_402580</name>
</gene>
<evidence type="ECO:0000313" key="1">
    <source>
        <dbReference type="EMBL" id="KAF2686039.1"/>
    </source>
</evidence>
<protein>
    <submittedName>
        <fullName evidence="1">Uncharacterized protein</fullName>
    </submittedName>
</protein>
<dbReference type="Proteomes" id="UP000799291">
    <property type="component" value="Unassembled WGS sequence"/>
</dbReference>
<keyword evidence="2" id="KW-1185">Reference proteome</keyword>
<proteinExistence type="predicted"/>
<sequence length="142" mass="16131">MPRLVPVSTPWEGDPCQHKLAQPVSRGSAMEKTDIARREDWNCKIHRPHDGARVYFFHFIMHELVRLRLSRYPLPHRGSHEVRLLQAPAQRVHSAESDDDYACRAGAECDTVEELLEKAGLVVRFWIPPGDGEGVVEAGLKE</sequence>
<reference evidence="1" key="1">
    <citation type="journal article" date="2020" name="Stud. Mycol.">
        <title>101 Dothideomycetes genomes: a test case for predicting lifestyles and emergence of pathogens.</title>
        <authorList>
            <person name="Haridas S."/>
            <person name="Albert R."/>
            <person name="Binder M."/>
            <person name="Bloem J."/>
            <person name="Labutti K."/>
            <person name="Salamov A."/>
            <person name="Andreopoulos B."/>
            <person name="Baker S."/>
            <person name="Barry K."/>
            <person name="Bills G."/>
            <person name="Bluhm B."/>
            <person name="Cannon C."/>
            <person name="Castanera R."/>
            <person name="Culley D."/>
            <person name="Daum C."/>
            <person name="Ezra D."/>
            <person name="Gonzalez J."/>
            <person name="Henrissat B."/>
            <person name="Kuo A."/>
            <person name="Liang C."/>
            <person name="Lipzen A."/>
            <person name="Lutzoni F."/>
            <person name="Magnuson J."/>
            <person name="Mondo S."/>
            <person name="Nolan M."/>
            <person name="Ohm R."/>
            <person name="Pangilinan J."/>
            <person name="Park H.-J."/>
            <person name="Ramirez L."/>
            <person name="Alfaro M."/>
            <person name="Sun H."/>
            <person name="Tritt A."/>
            <person name="Yoshinaga Y."/>
            <person name="Zwiers L.-H."/>
            <person name="Turgeon B."/>
            <person name="Goodwin S."/>
            <person name="Spatafora J."/>
            <person name="Crous P."/>
            <person name="Grigoriev I."/>
        </authorList>
    </citation>
    <scope>NUCLEOTIDE SEQUENCE</scope>
    <source>
        <strain evidence="1">CBS 122367</strain>
    </source>
</reference>
<dbReference type="OrthoDB" id="1535081at2759"/>
<dbReference type="EMBL" id="MU005577">
    <property type="protein sequence ID" value="KAF2686039.1"/>
    <property type="molecule type" value="Genomic_DNA"/>
</dbReference>
<organism evidence="1 2">
    <name type="scientific">Lentithecium fluviatile CBS 122367</name>
    <dbReference type="NCBI Taxonomy" id="1168545"/>
    <lineage>
        <taxon>Eukaryota</taxon>
        <taxon>Fungi</taxon>
        <taxon>Dikarya</taxon>
        <taxon>Ascomycota</taxon>
        <taxon>Pezizomycotina</taxon>
        <taxon>Dothideomycetes</taxon>
        <taxon>Pleosporomycetidae</taxon>
        <taxon>Pleosporales</taxon>
        <taxon>Massarineae</taxon>
        <taxon>Lentitheciaceae</taxon>
        <taxon>Lentithecium</taxon>
    </lineage>
</organism>